<feature type="binding site" description="axial binding residue" evidence="4">
    <location>
        <position position="1040"/>
    </location>
    <ligand>
        <name>heme</name>
        <dbReference type="ChEBI" id="CHEBI:30413"/>
    </ligand>
    <ligandPart>
        <name>Fe</name>
        <dbReference type="ChEBI" id="CHEBI:18248"/>
    </ligandPart>
</feature>
<proteinExistence type="predicted"/>
<dbReference type="Gene3D" id="3.40.50.1820">
    <property type="entry name" value="alpha/beta hydrolase"/>
    <property type="match status" value="1"/>
</dbReference>
<dbReference type="Gene3D" id="1.10.630.10">
    <property type="entry name" value="Cytochrome P450"/>
    <property type="match status" value="1"/>
</dbReference>
<dbReference type="InterPro" id="IPR001128">
    <property type="entry name" value="Cyt_P450"/>
</dbReference>
<dbReference type="AlphaFoldDB" id="A0A7C8IIF6"/>
<comment type="cofactor">
    <cofactor evidence="4">
        <name>heme</name>
        <dbReference type="ChEBI" id="CHEBI:30413"/>
    </cofactor>
</comment>
<dbReference type="GO" id="GO:0005506">
    <property type="term" value="F:iron ion binding"/>
    <property type="evidence" value="ECO:0007669"/>
    <property type="project" value="InterPro"/>
</dbReference>
<feature type="transmembrane region" description="Helical" evidence="6">
    <location>
        <begin position="454"/>
        <end position="474"/>
    </location>
</feature>
<keyword evidence="6" id="KW-1133">Transmembrane helix</keyword>
<sequence length="1120" mass="124907">MRFLCLHGEYFLKALIVFNYNTVLKTSGLNIYFGRGTTAKIFEMQTARIRQALGRGHQFVFANGNVPTEPDAGAAAISDEYFGFVGNTSREHEDLYYDLLDIVNTQGPFDGLMGFSEGGAIAAWMLIENSKRPLTFGPLKCAIFFSAAVPFDPDVVRTGLIKPVDPAIEGEMIKIPTAHVWSGENEVNVKGAQSLASLCDAKNRETFVHSLGHNVPGSKSDSEALAGTLRIIERTIEQAKDQASDQGQNRHLAALSTPTRARASCAPRNENLAMDLIPYLPKEQQEALLAGPALAPPQGIVANFDNPPNQNDIAHATFVICLFFATFSFLVRMYARLLGLRSVKLEDGIQLSFLVASVFALCFTCIPYQKIWDFTIPGKCIKKSELEITSATIHFASDIVILVLPQKVIWSLHMSLKKKLGVSFIFSLGVLACLSAVLRLVSTIEYSTTDDVTYAVSAVVLWALAEMTCGFIVLGMPTAPKVLLETRLISRIKSSFKSWTGSNQDESKNTGLSEASKSSKTANSYHKINDSGVPLRNLKSLDSSESTERLRDFVTKPENSIIRTTQLSTSEDYDYERQVQYDQLQRQHPWHQKRSLPAMSVLDGVSLMAKYFAGATVTYWLVVFAYRALLHPLSKYPGPFVAKLTEGYAGFFAGLQRLHLITYKNHQEYGNVVRIAPNRLVFNSAKALHDIYDNDRVVKSRVYLVTLGFTGSINVFSAIDKIVHRSKRKLIGAGVSERAMREFEHTMAEQIDIFLKQIVQSSRKPEAVNMSTRCKRLTMDVIGLLAFGYPMNTQTNERYRTLHGGIEASNAHNNILMQWPRLQSRVIAYPLHYLTLAAQKQAFELIENMIKTRTAEDKNSRRDLYAQIADQLETNPEFRQSDIWSEALFLIPAGGDTTAAGISALLFYLTRHLECYRKLGQEIRTAFSSSNEIHGGPQLSNCQYLRACIDEALRISSPVNGTLWRELAADDDGTIPFIVDGHVIPKGVQVGVNIYSLHHNPEYFPDPHTFNPERWLSGEETERRRMKDAFAPFQIGYRGCAGKPMAYLEISLVIAKLLWYFDFESAPGDAGQVGGGKIGDRTGRHRTGEFQMYDVFASGHDGPMLMFMPRGNHCEELLAE</sequence>
<evidence type="ECO:0000256" key="5">
    <source>
        <dbReference type="SAM" id="MobiDB-lite"/>
    </source>
</evidence>
<comment type="caution">
    <text evidence="9">The sequence shown here is derived from an EMBL/GenBank/DDBJ whole genome shotgun (WGS) entry which is preliminary data.</text>
</comment>
<keyword evidence="10" id="KW-1185">Reference proteome</keyword>
<dbReference type="EMBL" id="WUBL01000152">
    <property type="protein sequence ID" value="KAF2964401.1"/>
    <property type="molecule type" value="Genomic_DNA"/>
</dbReference>
<feature type="region of interest" description="Disordered" evidence="5">
    <location>
        <begin position="498"/>
        <end position="531"/>
    </location>
</feature>
<dbReference type="InterPro" id="IPR036396">
    <property type="entry name" value="Cyt_P450_sf"/>
</dbReference>
<dbReference type="GO" id="GO:0004497">
    <property type="term" value="F:monooxygenase activity"/>
    <property type="evidence" value="ECO:0007669"/>
    <property type="project" value="InterPro"/>
</dbReference>
<evidence type="ECO:0000256" key="2">
    <source>
        <dbReference type="ARBA" id="ARBA00022723"/>
    </source>
</evidence>
<dbReference type="Proteomes" id="UP000481858">
    <property type="component" value="Unassembled WGS sequence"/>
</dbReference>
<dbReference type="GO" id="GO:0016705">
    <property type="term" value="F:oxidoreductase activity, acting on paired donors, with incorporation or reduction of molecular oxygen"/>
    <property type="evidence" value="ECO:0007669"/>
    <property type="project" value="InterPro"/>
</dbReference>
<keyword evidence="1 4" id="KW-0349">Heme</keyword>
<organism evidence="9 10">
    <name type="scientific">Xylaria multiplex</name>
    <dbReference type="NCBI Taxonomy" id="323545"/>
    <lineage>
        <taxon>Eukaryota</taxon>
        <taxon>Fungi</taxon>
        <taxon>Dikarya</taxon>
        <taxon>Ascomycota</taxon>
        <taxon>Pezizomycotina</taxon>
        <taxon>Sordariomycetes</taxon>
        <taxon>Xylariomycetidae</taxon>
        <taxon>Xylariales</taxon>
        <taxon>Xylariaceae</taxon>
        <taxon>Xylaria</taxon>
    </lineage>
</organism>
<dbReference type="SUPFAM" id="SSF48264">
    <property type="entry name" value="Cytochrome P450"/>
    <property type="match status" value="1"/>
</dbReference>
<dbReference type="InterPro" id="IPR029058">
    <property type="entry name" value="AB_hydrolase_fold"/>
</dbReference>
<keyword evidence="2 4" id="KW-0479">Metal-binding</keyword>
<dbReference type="SUPFAM" id="SSF53474">
    <property type="entry name" value="alpha/beta-Hydrolases"/>
    <property type="match status" value="1"/>
</dbReference>
<dbReference type="Pfam" id="PF03959">
    <property type="entry name" value="FSH1"/>
    <property type="match status" value="1"/>
</dbReference>
<reference evidence="9 10" key="1">
    <citation type="submission" date="2019-12" db="EMBL/GenBank/DDBJ databases">
        <title>Draft genome sequence of the ascomycete Xylaria multiplex DSM 110363.</title>
        <authorList>
            <person name="Buettner E."/>
            <person name="Kellner H."/>
        </authorList>
    </citation>
    <scope>NUCLEOTIDE SEQUENCE [LARGE SCALE GENOMIC DNA]</scope>
    <source>
        <strain evidence="9 10">DSM 110363</strain>
    </source>
</reference>
<feature type="transmembrane region" description="Helical" evidence="6">
    <location>
        <begin position="313"/>
        <end position="331"/>
    </location>
</feature>
<evidence type="ECO:0000259" key="8">
    <source>
        <dbReference type="Pfam" id="PF20684"/>
    </source>
</evidence>
<keyword evidence="6" id="KW-0472">Membrane</keyword>
<dbReference type="OrthoDB" id="1470350at2759"/>
<protein>
    <submittedName>
        <fullName evidence="9">Uncharacterized protein</fullName>
    </submittedName>
</protein>
<dbReference type="PANTHER" id="PTHR24305">
    <property type="entry name" value="CYTOCHROME P450"/>
    <property type="match status" value="1"/>
</dbReference>
<dbReference type="InterPro" id="IPR050121">
    <property type="entry name" value="Cytochrome_P450_monoxygenase"/>
</dbReference>
<evidence type="ECO:0000256" key="3">
    <source>
        <dbReference type="ARBA" id="ARBA00023004"/>
    </source>
</evidence>
<evidence type="ECO:0000256" key="6">
    <source>
        <dbReference type="SAM" id="Phobius"/>
    </source>
</evidence>
<dbReference type="PRINTS" id="PR00463">
    <property type="entry name" value="EP450I"/>
</dbReference>
<feature type="domain" description="Rhodopsin" evidence="8">
    <location>
        <begin position="315"/>
        <end position="481"/>
    </location>
</feature>
<dbReference type="InterPro" id="IPR005645">
    <property type="entry name" value="FSH-like_dom"/>
</dbReference>
<dbReference type="Pfam" id="PF20684">
    <property type="entry name" value="Fung_rhodopsin"/>
    <property type="match status" value="1"/>
</dbReference>
<keyword evidence="3 4" id="KW-0408">Iron</keyword>
<evidence type="ECO:0000313" key="9">
    <source>
        <dbReference type="EMBL" id="KAF2964401.1"/>
    </source>
</evidence>
<evidence type="ECO:0000256" key="4">
    <source>
        <dbReference type="PIRSR" id="PIRSR602401-1"/>
    </source>
</evidence>
<dbReference type="InParanoid" id="A0A7C8IIF6"/>
<dbReference type="PANTHER" id="PTHR24305:SF226">
    <property type="entry name" value="CYTOCHROME P450 MONOOXYGENASE"/>
    <property type="match status" value="1"/>
</dbReference>
<dbReference type="InterPro" id="IPR002401">
    <property type="entry name" value="Cyt_P450_E_grp-I"/>
</dbReference>
<feature type="compositionally biased region" description="Polar residues" evidence="5">
    <location>
        <begin position="498"/>
        <end position="526"/>
    </location>
</feature>
<name>A0A7C8IIF6_9PEZI</name>
<feature type="transmembrane region" description="Helical" evidence="6">
    <location>
        <begin position="351"/>
        <end position="371"/>
    </location>
</feature>
<dbReference type="GO" id="GO:0020037">
    <property type="term" value="F:heme binding"/>
    <property type="evidence" value="ECO:0007669"/>
    <property type="project" value="InterPro"/>
</dbReference>
<evidence type="ECO:0000259" key="7">
    <source>
        <dbReference type="Pfam" id="PF03959"/>
    </source>
</evidence>
<keyword evidence="6" id="KW-0812">Transmembrane</keyword>
<dbReference type="CDD" id="cd11061">
    <property type="entry name" value="CYP67-like"/>
    <property type="match status" value="1"/>
</dbReference>
<dbReference type="Pfam" id="PF00067">
    <property type="entry name" value="p450"/>
    <property type="match status" value="1"/>
</dbReference>
<gene>
    <name evidence="9" type="ORF">GQX73_g9162</name>
</gene>
<feature type="transmembrane region" description="Helical" evidence="6">
    <location>
        <begin position="422"/>
        <end position="442"/>
    </location>
</feature>
<evidence type="ECO:0000313" key="10">
    <source>
        <dbReference type="Proteomes" id="UP000481858"/>
    </source>
</evidence>
<dbReference type="PRINTS" id="PR00385">
    <property type="entry name" value="P450"/>
</dbReference>
<dbReference type="InterPro" id="IPR049326">
    <property type="entry name" value="Rhodopsin_dom_fungi"/>
</dbReference>
<evidence type="ECO:0000256" key="1">
    <source>
        <dbReference type="ARBA" id="ARBA00022617"/>
    </source>
</evidence>
<accession>A0A7C8IIF6</accession>
<feature type="domain" description="Serine hydrolase" evidence="7">
    <location>
        <begin position="34"/>
        <end position="223"/>
    </location>
</feature>